<evidence type="ECO:0000313" key="1">
    <source>
        <dbReference type="EMBL" id="KAG5398646.1"/>
    </source>
</evidence>
<dbReference type="EMBL" id="JADBGQ010000005">
    <property type="protein sequence ID" value="KAG5398646.1"/>
    <property type="molecule type" value="Genomic_DNA"/>
</dbReference>
<gene>
    <name evidence="1" type="primary">A05p045040.1_BraROA</name>
    <name evidence="1" type="ORF">IGI04_020460</name>
</gene>
<evidence type="ECO:0000313" key="2">
    <source>
        <dbReference type="Proteomes" id="UP000823674"/>
    </source>
</evidence>
<comment type="caution">
    <text evidence="1">The sequence shown here is derived from an EMBL/GenBank/DDBJ whole genome shotgun (WGS) entry which is preliminary data.</text>
</comment>
<name>A0ABQ7MM42_BRACM</name>
<reference evidence="1 2" key="1">
    <citation type="submission" date="2021-03" db="EMBL/GenBank/DDBJ databases">
        <authorList>
            <person name="King G.J."/>
            <person name="Bancroft I."/>
            <person name="Baten A."/>
            <person name="Bloomfield J."/>
            <person name="Borpatragohain P."/>
            <person name="He Z."/>
            <person name="Irish N."/>
            <person name="Irwin J."/>
            <person name="Liu K."/>
            <person name="Mauleon R.P."/>
            <person name="Moore J."/>
            <person name="Morris R."/>
            <person name="Ostergaard L."/>
            <person name="Wang B."/>
            <person name="Wells R."/>
        </authorList>
    </citation>
    <scope>NUCLEOTIDE SEQUENCE [LARGE SCALE GENOMIC DNA]</scope>
    <source>
        <strain evidence="1">R-o-18</strain>
        <tissue evidence="1">Leaf</tissue>
    </source>
</reference>
<accession>A0ABQ7MM42</accession>
<protein>
    <submittedName>
        <fullName evidence="1">Uncharacterized protein</fullName>
    </submittedName>
</protein>
<dbReference type="Proteomes" id="UP000823674">
    <property type="component" value="Chromosome A05"/>
</dbReference>
<organism evidence="1 2">
    <name type="scientific">Brassica rapa subsp. trilocularis</name>
    <dbReference type="NCBI Taxonomy" id="1813537"/>
    <lineage>
        <taxon>Eukaryota</taxon>
        <taxon>Viridiplantae</taxon>
        <taxon>Streptophyta</taxon>
        <taxon>Embryophyta</taxon>
        <taxon>Tracheophyta</taxon>
        <taxon>Spermatophyta</taxon>
        <taxon>Magnoliopsida</taxon>
        <taxon>eudicotyledons</taxon>
        <taxon>Gunneridae</taxon>
        <taxon>Pentapetalae</taxon>
        <taxon>rosids</taxon>
        <taxon>malvids</taxon>
        <taxon>Brassicales</taxon>
        <taxon>Brassicaceae</taxon>
        <taxon>Brassiceae</taxon>
        <taxon>Brassica</taxon>
    </lineage>
</organism>
<keyword evidence="2" id="KW-1185">Reference proteome</keyword>
<sequence>MNFGFDVSISSDFGVIRPVTIPASHLFFGGRSVLFPASILSSPIRWSFRVFSPPSAELLLASSLLPVDESGHLLTRVHASPGERTRGGRRVTLFLNGLVIWA</sequence>
<proteinExistence type="predicted"/>